<proteinExistence type="inferred from homology"/>
<dbReference type="SUPFAM" id="SSF51735">
    <property type="entry name" value="NAD(P)-binding Rossmann-fold domains"/>
    <property type="match status" value="1"/>
</dbReference>
<dbReference type="InterPro" id="IPR050984">
    <property type="entry name" value="Gfo/Idh/MocA_domain"/>
</dbReference>
<comment type="caution">
    <text evidence="8">The sequence shown here is derived from an EMBL/GenBank/DDBJ whole genome shotgun (WGS) entry which is preliminary data.</text>
</comment>
<dbReference type="Gene3D" id="3.40.50.720">
    <property type="entry name" value="NAD(P)-binding Rossmann-like Domain"/>
    <property type="match status" value="1"/>
</dbReference>
<dbReference type="Pfam" id="PF22725">
    <property type="entry name" value="GFO_IDH_MocA_C3"/>
    <property type="match status" value="1"/>
</dbReference>
<dbReference type="GeneID" id="25281236"/>
<dbReference type="EMBL" id="AMGV01000004">
    <property type="protein sequence ID" value="KEF58393.1"/>
    <property type="molecule type" value="Genomic_DNA"/>
</dbReference>
<dbReference type="EC" id="1.1.1.179" evidence="3"/>
<dbReference type="GO" id="GO:0000166">
    <property type="term" value="F:nucleotide binding"/>
    <property type="evidence" value="ECO:0007669"/>
    <property type="project" value="InterPro"/>
</dbReference>
<name>A0A072PGH4_9EURO</name>
<dbReference type="VEuPathDB" id="FungiDB:A1O9_06319"/>
<evidence type="ECO:0000256" key="1">
    <source>
        <dbReference type="ARBA" id="ARBA00010928"/>
    </source>
</evidence>
<feature type="domain" description="Gfo/Idh/MocA-like oxidoreductase N-terminal" evidence="6">
    <location>
        <begin position="12"/>
        <end position="138"/>
    </location>
</feature>
<evidence type="ECO:0000256" key="5">
    <source>
        <dbReference type="ARBA" id="ARBA00049233"/>
    </source>
</evidence>
<comment type="catalytic activity">
    <reaction evidence="5">
        <text>D-xylose + NADP(+) = D-xylono-1,5-lactone + NADPH + H(+)</text>
        <dbReference type="Rhea" id="RHEA:22000"/>
        <dbReference type="ChEBI" id="CHEBI:15378"/>
        <dbReference type="ChEBI" id="CHEBI:15867"/>
        <dbReference type="ChEBI" id="CHEBI:53455"/>
        <dbReference type="ChEBI" id="CHEBI:57783"/>
        <dbReference type="ChEBI" id="CHEBI:58349"/>
        <dbReference type="EC" id="1.1.1.179"/>
    </reaction>
</comment>
<sequence length="371" mass="40227">MGPTDQPQLPTLRWGIISAGLISSWFVEDLLIERPGAQAEHIVQAIGCSSATKGAEFVSKYIPSSAHQPSVGTYEDVYSNPNVDVVYIGTPHAFHKKNCLDAIAAGKHVLCEKAFTITAKESREVCAAAKQKGVFVMEAMWLRFIPLVVALGKKLHEERVIGDVRRMFCDFGLNMNLAALGPESRLKNPSLGAGSLLDIGVYSLTWGLLGLDSEIGERAQKPKVLAVQSLSDTIDVASTFILQYSNGAQGVLTSTTECKSGRDFCRIEGTDGYITVEGGAASVPDAFTVHKEIPGPKKSDASGKVTQLSKEVFKFEKPGRGFYYEADAVALDIASKRLENAVMPHAETVRVMQIMDEIRKQGGTKFPQDDE</sequence>
<feature type="domain" description="GFO/IDH/MocA-like oxidoreductase" evidence="7">
    <location>
        <begin position="153"/>
        <end position="274"/>
    </location>
</feature>
<evidence type="ECO:0000259" key="7">
    <source>
        <dbReference type="Pfam" id="PF22725"/>
    </source>
</evidence>
<reference evidence="8 9" key="1">
    <citation type="submission" date="2013-03" db="EMBL/GenBank/DDBJ databases">
        <title>The Genome Sequence of Exophiala aquamarina CBS 119918.</title>
        <authorList>
            <consortium name="The Broad Institute Genomics Platform"/>
            <person name="Cuomo C."/>
            <person name="de Hoog S."/>
            <person name="Gorbushina A."/>
            <person name="Walker B."/>
            <person name="Young S.K."/>
            <person name="Zeng Q."/>
            <person name="Gargeya S."/>
            <person name="Fitzgerald M."/>
            <person name="Haas B."/>
            <person name="Abouelleil A."/>
            <person name="Allen A.W."/>
            <person name="Alvarado L."/>
            <person name="Arachchi H.M."/>
            <person name="Berlin A.M."/>
            <person name="Chapman S.B."/>
            <person name="Gainer-Dewar J."/>
            <person name="Goldberg J."/>
            <person name="Griggs A."/>
            <person name="Gujja S."/>
            <person name="Hansen M."/>
            <person name="Howarth C."/>
            <person name="Imamovic A."/>
            <person name="Ireland A."/>
            <person name="Larimer J."/>
            <person name="McCowan C."/>
            <person name="Murphy C."/>
            <person name="Pearson M."/>
            <person name="Poon T.W."/>
            <person name="Priest M."/>
            <person name="Roberts A."/>
            <person name="Saif S."/>
            <person name="Shea T."/>
            <person name="Sisk P."/>
            <person name="Sykes S."/>
            <person name="Wortman J."/>
            <person name="Nusbaum C."/>
            <person name="Birren B."/>
        </authorList>
    </citation>
    <scope>NUCLEOTIDE SEQUENCE [LARGE SCALE GENOMIC DNA]</scope>
    <source>
        <strain evidence="8 9">CBS 119918</strain>
    </source>
</reference>
<dbReference type="Pfam" id="PF01408">
    <property type="entry name" value="GFO_IDH_MocA"/>
    <property type="match status" value="1"/>
</dbReference>
<dbReference type="STRING" id="1182545.A0A072PGH4"/>
<evidence type="ECO:0000313" key="8">
    <source>
        <dbReference type="EMBL" id="KEF58393.1"/>
    </source>
</evidence>
<dbReference type="InterPro" id="IPR036291">
    <property type="entry name" value="NAD(P)-bd_dom_sf"/>
</dbReference>
<evidence type="ECO:0000256" key="3">
    <source>
        <dbReference type="ARBA" id="ARBA00038984"/>
    </source>
</evidence>
<keyword evidence="9" id="KW-1185">Reference proteome</keyword>
<evidence type="ECO:0000256" key="2">
    <source>
        <dbReference type="ARBA" id="ARBA00023002"/>
    </source>
</evidence>
<evidence type="ECO:0000313" key="9">
    <source>
        <dbReference type="Proteomes" id="UP000027920"/>
    </source>
</evidence>
<comment type="similarity">
    <text evidence="1">Belongs to the Gfo/Idh/MocA family.</text>
</comment>
<keyword evidence="2" id="KW-0560">Oxidoreductase</keyword>
<evidence type="ECO:0000259" key="6">
    <source>
        <dbReference type="Pfam" id="PF01408"/>
    </source>
</evidence>
<dbReference type="AlphaFoldDB" id="A0A072PGH4"/>
<organism evidence="8 9">
    <name type="scientific">Exophiala aquamarina CBS 119918</name>
    <dbReference type="NCBI Taxonomy" id="1182545"/>
    <lineage>
        <taxon>Eukaryota</taxon>
        <taxon>Fungi</taxon>
        <taxon>Dikarya</taxon>
        <taxon>Ascomycota</taxon>
        <taxon>Pezizomycotina</taxon>
        <taxon>Eurotiomycetes</taxon>
        <taxon>Chaetothyriomycetidae</taxon>
        <taxon>Chaetothyriales</taxon>
        <taxon>Herpotrichiellaceae</taxon>
        <taxon>Exophiala</taxon>
    </lineage>
</organism>
<dbReference type="SUPFAM" id="SSF55347">
    <property type="entry name" value="Glyceraldehyde-3-phosphate dehydrogenase-like, C-terminal domain"/>
    <property type="match status" value="1"/>
</dbReference>
<dbReference type="InterPro" id="IPR000683">
    <property type="entry name" value="Gfo/Idh/MocA-like_OxRdtase_N"/>
</dbReference>
<dbReference type="PANTHER" id="PTHR22604:SF105">
    <property type="entry name" value="TRANS-1,2-DIHYDROBENZENE-1,2-DIOL DEHYDROGENASE"/>
    <property type="match status" value="1"/>
</dbReference>
<dbReference type="Proteomes" id="UP000027920">
    <property type="component" value="Unassembled WGS sequence"/>
</dbReference>
<accession>A0A072PGH4</accession>
<dbReference type="GO" id="GO:0047837">
    <property type="term" value="F:D-xylose 1-dehydrogenase (NADP+) activity"/>
    <property type="evidence" value="ECO:0007669"/>
    <property type="project" value="UniProtKB-EC"/>
</dbReference>
<dbReference type="InterPro" id="IPR055170">
    <property type="entry name" value="GFO_IDH_MocA-like_dom"/>
</dbReference>
<dbReference type="RefSeq" id="XP_013260983.1">
    <property type="nucleotide sequence ID" value="XM_013405529.1"/>
</dbReference>
<gene>
    <name evidence="8" type="ORF">A1O9_06319</name>
</gene>
<dbReference type="OrthoDB" id="2129491at2759"/>
<dbReference type="HOGENOM" id="CLU_023194_7_2_1"/>
<evidence type="ECO:0000256" key="4">
    <source>
        <dbReference type="ARBA" id="ARBA00042988"/>
    </source>
</evidence>
<dbReference type="Gene3D" id="3.30.360.10">
    <property type="entry name" value="Dihydrodipicolinate Reductase, domain 2"/>
    <property type="match status" value="1"/>
</dbReference>
<dbReference type="PANTHER" id="PTHR22604">
    <property type="entry name" value="OXIDOREDUCTASES"/>
    <property type="match status" value="1"/>
</dbReference>
<protein>
    <recommendedName>
        <fullName evidence="3">D-xylose 1-dehydrogenase (NADP(+), D-xylono-1,5-lactone-forming)</fullName>
        <ecNumber evidence="3">1.1.1.179</ecNumber>
    </recommendedName>
    <alternativeName>
        <fullName evidence="4">D-xylose-NADP dehydrogenase</fullName>
    </alternativeName>
</protein>